<reference evidence="5" key="1">
    <citation type="journal article" date="2025" name="Foods">
        <title>Unveiling the Microbial Signatures of Arabica Coffee Cherries: Insights into Ripeness Specific Diversity, Functional Traits, and Implications for Quality and Safety.</title>
        <authorList>
            <consortium name="RefSeq"/>
            <person name="Tenea G.N."/>
            <person name="Cifuentes V."/>
            <person name="Reyes P."/>
            <person name="Cevallos-Vallejos M."/>
        </authorList>
    </citation>
    <scope>NUCLEOTIDE SEQUENCE [LARGE SCALE GENOMIC DNA]</scope>
</reference>
<keyword evidence="1" id="KW-0234">DNA repair</keyword>
<feature type="compositionally biased region" description="Basic and acidic residues" evidence="2">
    <location>
        <begin position="10"/>
        <end position="22"/>
    </location>
</feature>
<dbReference type="GO" id="GO:0005524">
    <property type="term" value="F:ATP binding"/>
    <property type="evidence" value="ECO:0007669"/>
    <property type="project" value="UniProtKB-KW"/>
</dbReference>
<protein>
    <recommendedName>
        <fullName evidence="1">ATP-dependent DNA helicase</fullName>
        <ecNumber evidence="1">5.6.2.3</ecNumber>
    </recommendedName>
</protein>
<keyword evidence="1" id="KW-0547">Nucleotide-binding</keyword>
<dbReference type="GO" id="GO:0043139">
    <property type="term" value="F:5'-3' DNA helicase activity"/>
    <property type="evidence" value="ECO:0007669"/>
    <property type="project" value="UniProtKB-EC"/>
</dbReference>
<name>A0A6P6SNH2_COFAR</name>
<keyword evidence="1" id="KW-0067">ATP-binding</keyword>
<comment type="cofactor">
    <cofactor evidence="1">
        <name>Mg(2+)</name>
        <dbReference type="ChEBI" id="CHEBI:18420"/>
    </cofactor>
</comment>
<feature type="region of interest" description="Disordered" evidence="2">
    <location>
        <begin position="1"/>
        <end position="50"/>
    </location>
</feature>
<feature type="domain" description="Helitron helicase-like" evidence="4">
    <location>
        <begin position="248"/>
        <end position="429"/>
    </location>
</feature>
<proteinExistence type="inferred from homology"/>
<dbReference type="Pfam" id="PF14214">
    <property type="entry name" value="Helitron_like_N"/>
    <property type="match status" value="1"/>
</dbReference>
<feature type="domain" description="DNA helicase Pif1-like DEAD-box helicase" evidence="3">
    <location>
        <begin position="876"/>
        <end position="1084"/>
    </location>
</feature>
<evidence type="ECO:0000256" key="1">
    <source>
        <dbReference type="RuleBase" id="RU363044"/>
    </source>
</evidence>
<comment type="catalytic activity">
    <reaction evidence="1">
        <text>ATP + H2O = ADP + phosphate + H(+)</text>
        <dbReference type="Rhea" id="RHEA:13065"/>
        <dbReference type="ChEBI" id="CHEBI:15377"/>
        <dbReference type="ChEBI" id="CHEBI:15378"/>
        <dbReference type="ChEBI" id="CHEBI:30616"/>
        <dbReference type="ChEBI" id="CHEBI:43474"/>
        <dbReference type="ChEBI" id="CHEBI:456216"/>
        <dbReference type="EC" id="5.6.2.3"/>
    </reaction>
</comment>
<dbReference type="InterPro" id="IPR010285">
    <property type="entry name" value="DNA_helicase_pif1-like_DEAD"/>
</dbReference>
<sequence length="1112" mass="129176">MNRNIAPSKMFDRKARRNEKARQRYASLTEEQKEIQRQKRRDAYKSKNKKTKTTFTSSLVLRGKDDEHTSNKQLLQQAFRICEPNCGHKHHRELYFHDTEHEIANRLAFSTKLTESIVVKLMELMKSNPYACFFRSLRHVPDLDNYQIVLKSYCQTDQRVFNKPTVSQVAAPWVEGENSQDSYARHIQVYTKEGHSRRIQYYYGCYDPLQYPLLFPFGETGWQPGIQRSGTAFKNFENSKENVSMREYYAYRFQMREKNKPNILNTARAFQQYVVDMYVKIESQRLDFFRHRQQQIRTEQLQGVMDSVVEGQCRGSKVGQRVILPASFIGGPRDMKRRYVDAMALVQKFGKPNIFLTMTCNPSWPEIKENLLPTDESQNRVDLSARVFHAKLEILKEELFKKEVLGKVAAYTYVVEFPKWGLPHAHFLIILHPTSKLYSTESYDHIVSAEIPDKKEHPHLFKMVRKHMIHGPCGNKNADNVCMQGTTVKKCKTHYPKQWAEKTTQSENSYPTYRRRNNGEKVKVRGHELDNRWVVPYNPYLLAKFNCHMNVEICSTIKVVKYTYKYIYKGHDKIHFAVNSDDRSKEIDEIKEYQSARWVTPIEAIWRIYRFPLFETHPGVINLQLHLENYQSLTFKDDADLRDLLKSKFAKKSMLTEFFLMNATDERAKTLKCTYKEFPEHFVWKPGKRIWDIRQQRGSIGRIVTANPSEGERYFLRLLLLNVKGPTSFDDLKTVDGVYVNTFREAVIMRGLFESNNPQEQCLEEAALYHMPYSFRRLFATLLVYFTPADPRSLWLKFKESLSEDFNRTLNLSSDQVQHKVLYEISKFLESMGKNINMYGLVPRILKFDELDGGTRDTNSELNFKVNEEDIAAISKLNKDQKVAFDTIIDAVFVHCKGSFFIDGPGGTGKTFLYRALLAAIRSKGCIALATASCGVAASILLGGRTAHSRFKIPLDMNPNNMCKVSKQRSLAKLLQQAKLIIWDEAPMTHRAGIEGVDRLLRDLMDNSELFGSKVMVFGGDFRQVLPVVVKGSKSDFIEASLIKSYIWPHLQKLKLKENMRARLDPDFSNYLLRIGNGTENTVKNESIHISQALLLRYTNEEESINQLITTV</sequence>
<dbReference type="GO" id="GO:0006281">
    <property type="term" value="P:DNA repair"/>
    <property type="evidence" value="ECO:0007669"/>
    <property type="project" value="UniProtKB-KW"/>
</dbReference>
<evidence type="ECO:0000259" key="4">
    <source>
        <dbReference type="Pfam" id="PF14214"/>
    </source>
</evidence>
<accession>A0A6P6SNH2</accession>
<keyword evidence="1" id="KW-0233">DNA recombination</keyword>
<dbReference type="InterPro" id="IPR027417">
    <property type="entry name" value="P-loop_NTPase"/>
</dbReference>
<comment type="similarity">
    <text evidence="1">Belongs to the helicase family.</text>
</comment>
<dbReference type="RefSeq" id="XP_027067427.2">
    <property type="nucleotide sequence ID" value="XM_027211626.2"/>
</dbReference>
<gene>
    <name evidence="6" type="primary">LOC113693039</name>
</gene>
<organism evidence="5 6">
    <name type="scientific">Coffea arabica</name>
    <name type="common">Arabian coffee</name>
    <dbReference type="NCBI Taxonomy" id="13443"/>
    <lineage>
        <taxon>Eukaryota</taxon>
        <taxon>Viridiplantae</taxon>
        <taxon>Streptophyta</taxon>
        <taxon>Embryophyta</taxon>
        <taxon>Tracheophyta</taxon>
        <taxon>Spermatophyta</taxon>
        <taxon>Magnoliopsida</taxon>
        <taxon>eudicotyledons</taxon>
        <taxon>Gunneridae</taxon>
        <taxon>Pentapetalae</taxon>
        <taxon>asterids</taxon>
        <taxon>lamiids</taxon>
        <taxon>Gentianales</taxon>
        <taxon>Rubiaceae</taxon>
        <taxon>Ixoroideae</taxon>
        <taxon>Gardenieae complex</taxon>
        <taxon>Bertiereae - Coffeeae clade</taxon>
        <taxon>Coffeeae</taxon>
        <taxon>Coffea</taxon>
    </lineage>
</organism>
<keyword evidence="1" id="KW-0347">Helicase</keyword>
<evidence type="ECO:0000259" key="3">
    <source>
        <dbReference type="Pfam" id="PF05970"/>
    </source>
</evidence>
<evidence type="ECO:0000313" key="5">
    <source>
        <dbReference type="Proteomes" id="UP001652660"/>
    </source>
</evidence>
<dbReference type="Pfam" id="PF05970">
    <property type="entry name" value="PIF1"/>
    <property type="match status" value="1"/>
</dbReference>
<dbReference type="OrthoDB" id="1900198at2759"/>
<dbReference type="GO" id="GO:0016787">
    <property type="term" value="F:hydrolase activity"/>
    <property type="evidence" value="ECO:0007669"/>
    <property type="project" value="UniProtKB-KW"/>
</dbReference>
<keyword evidence="5" id="KW-1185">Reference proteome</keyword>
<dbReference type="PANTHER" id="PTHR10492:SF100">
    <property type="entry name" value="ATP-DEPENDENT DNA HELICASE"/>
    <property type="match status" value="1"/>
</dbReference>
<dbReference type="Proteomes" id="UP001652660">
    <property type="component" value="Chromosome 11e"/>
</dbReference>
<evidence type="ECO:0000256" key="2">
    <source>
        <dbReference type="SAM" id="MobiDB-lite"/>
    </source>
</evidence>
<evidence type="ECO:0000313" key="6">
    <source>
        <dbReference type="RefSeq" id="XP_027067427.2"/>
    </source>
</evidence>
<dbReference type="GeneID" id="113693039"/>
<dbReference type="GO" id="GO:0000723">
    <property type="term" value="P:telomere maintenance"/>
    <property type="evidence" value="ECO:0007669"/>
    <property type="project" value="InterPro"/>
</dbReference>
<dbReference type="PANTHER" id="PTHR10492">
    <property type="match status" value="1"/>
</dbReference>
<keyword evidence="1" id="KW-0378">Hydrolase</keyword>
<keyword evidence="1" id="KW-0227">DNA damage</keyword>
<reference evidence="6" key="2">
    <citation type="submission" date="2025-08" db="UniProtKB">
        <authorList>
            <consortium name="RefSeq"/>
        </authorList>
    </citation>
    <scope>IDENTIFICATION</scope>
    <source>
        <tissue evidence="6">Leaves</tissue>
    </source>
</reference>
<dbReference type="Gene3D" id="3.40.50.300">
    <property type="entry name" value="P-loop containing nucleotide triphosphate hydrolases"/>
    <property type="match status" value="1"/>
</dbReference>
<dbReference type="EC" id="5.6.2.3" evidence="1"/>
<dbReference type="SUPFAM" id="SSF52540">
    <property type="entry name" value="P-loop containing nucleoside triphosphate hydrolases"/>
    <property type="match status" value="1"/>
</dbReference>
<dbReference type="GO" id="GO:0006310">
    <property type="term" value="P:DNA recombination"/>
    <property type="evidence" value="ECO:0007669"/>
    <property type="project" value="UniProtKB-KW"/>
</dbReference>
<feature type="compositionally biased region" description="Basic and acidic residues" evidence="2">
    <location>
        <begin position="30"/>
        <end position="45"/>
    </location>
</feature>
<dbReference type="AlphaFoldDB" id="A0A6P6SNH2"/>
<dbReference type="InterPro" id="IPR025476">
    <property type="entry name" value="Helitron_helicase-like"/>
</dbReference>